<dbReference type="HAMAP" id="MF_00052_B">
    <property type="entry name" value="RNase_HII_B"/>
    <property type="match status" value="1"/>
</dbReference>
<dbReference type="PANTHER" id="PTHR10954">
    <property type="entry name" value="RIBONUCLEASE H2 SUBUNIT A"/>
    <property type="match status" value="1"/>
</dbReference>
<dbReference type="InterPro" id="IPR001352">
    <property type="entry name" value="RNase_HII/HIII"/>
</dbReference>
<evidence type="ECO:0000256" key="7">
    <source>
        <dbReference type="ARBA" id="ARBA00022490"/>
    </source>
</evidence>
<evidence type="ECO:0000256" key="5">
    <source>
        <dbReference type="ARBA" id="ARBA00012180"/>
    </source>
</evidence>
<evidence type="ECO:0000256" key="11">
    <source>
        <dbReference type="ARBA" id="ARBA00022801"/>
    </source>
</evidence>
<organism evidence="17 18">
    <name type="scientific">Symbiobacterium terraclitae</name>
    <dbReference type="NCBI Taxonomy" id="557451"/>
    <lineage>
        <taxon>Bacteria</taxon>
        <taxon>Bacillati</taxon>
        <taxon>Bacillota</taxon>
        <taxon>Clostridia</taxon>
        <taxon>Eubacteriales</taxon>
        <taxon>Symbiobacteriaceae</taxon>
        <taxon>Symbiobacterium</taxon>
    </lineage>
</organism>
<reference evidence="17 18" key="1">
    <citation type="submission" date="2021-03" db="EMBL/GenBank/DDBJ databases">
        <title>Genomic Encyclopedia of Type Strains, Phase IV (KMG-IV): sequencing the most valuable type-strain genomes for metagenomic binning, comparative biology and taxonomic classification.</title>
        <authorList>
            <person name="Goeker M."/>
        </authorList>
    </citation>
    <scope>NUCLEOTIDE SEQUENCE [LARGE SCALE GENOMIC DNA]</scope>
    <source>
        <strain evidence="17 18">DSM 27138</strain>
    </source>
</reference>
<evidence type="ECO:0000256" key="4">
    <source>
        <dbReference type="ARBA" id="ARBA00008378"/>
    </source>
</evidence>
<proteinExistence type="inferred from homology"/>
<comment type="cofactor">
    <cofactor evidence="13 14">
        <name>Mn(2+)</name>
        <dbReference type="ChEBI" id="CHEBI:29035"/>
    </cofactor>
    <cofactor evidence="13 14">
        <name>Mg(2+)</name>
        <dbReference type="ChEBI" id="CHEBI:18420"/>
    </cofactor>
    <text evidence="13 14">Manganese or magnesium. Binds 1 divalent metal ion per monomer in the absence of substrate. May bind a second metal ion after substrate binding.</text>
</comment>
<evidence type="ECO:0000256" key="8">
    <source>
        <dbReference type="ARBA" id="ARBA00022722"/>
    </source>
</evidence>
<evidence type="ECO:0000256" key="3">
    <source>
        <dbReference type="ARBA" id="ARBA00004496"/>
    </source>
</evidence>
<dbReference type="EMBL" id="JAGGLG010000020">
    <property type="protein sequence ID" value="MBP2018994.1"/>
    <property type="molecule type" value="Genomic_DNA"/>
</dbReference>
<dbReference type="EC" id="3.1.26.4" evidence="5 13"/>
<keyword evidence="10 13" id="KW-0255">Endonuclease</keyword>
<evidence type="ECO:0000256" key="9">
    <source>
        <dbReference type="ARBA" id="ARBA00022723"/>
    </source>
</evidence>
<gene>
    <name evidence="13" type="primary">rnhB</name>
    <name evidence="17" type="ORF">J2Z79_002410</name>
</gene>
<accession>A0ABS4JX04</accession>
<name>A0ABS4JX04_9FIRM</name>
<feature type="binding site" evidence="13 14">
    <location>
        <position position="22"/>
    </location>
    <ligand>
        <name>a divalent metal cation</name>
        <dbReference type="ChEBI" id="CHEBI:60240"/>
    </ligand>
</feature>
<dbReference type="InterPro" id="IPR036397">
    <property type="entry name" value="RNaseH_sf"/>
</dbReference>
<keyword evidence="8 13" id="KW-0540">Nuclease</keyword>
<dbReference type="Gene3D" id="3.30.420.10">
    <property type="entry name" value="Ribonuclease H-like superfamily/Ribonuclease H"/>
    <property type="match status" value="1"/>
</dbReference>
<keyword evidence="7 13" id="KW-0963">Cytoplasm</keyword>
<evidence type="ECO:0000256" key="14">
    <source>
        <dbReference type="PROSITE-ProRule" id="PRU01319"/>
    </source>
</evidence>
<dbReference type="Pfam" id="PF01351">
    <property type="entry name" value="RNase_HII"/>
    <property type="match status" value="1"/>
</dbReference>
<evidence type="ECO:0000256" key="6">
    <source>
        <dbReference type="ARBA" id="ARBA00019179"/>
    </source>
</evidence>
<keyword evidence="12 13" id="KW-0464">Manganese</keyword>
<comment type="caution">
    <text evidence="17">The sequence shown here is derived from an EMBL/GenBank/DDBJ whole genome shotgun (WGS) entry which is preliminary data.</text>
</comment>
<evidence type="ECO:0000313" key="17">
    <source>
        <dbReference type="EMBL" id="MBP2018994.1"/>
    </source>
</evidence>
<evidence type="ECO:0000256" key="1">
    <source>
        <dbReference type="ARBA" id="ARBA00000077"/>
    </source>
</evidence>
<evidence type="ECO:0000256" key="15">
    <source>
        <dbReference type="RuleBase" id="RU003515"/>
    </source>
</evidence>
<evidence type="ECO:0000256" key="10">
    <source>
        <dbReference type="ARBA" id="ARBA00022759"/>
    </source>
</evidence>
<comment type="catalytic activity">
    <reaction evidence="1 13 14 15">
        <text>Endonucleolytic cleavage to 5'-phosphomonoester.</text>
        <dbReference type="EC" id="3.1.26.4"/>
    </reaction>
</comment>
<comment type="similarity">
    <text evidence="4">Belongs to the RNase HII family. RnhC subfamily.</text>
</comment>
<dbReference type="NCBIfam" id="NF000595">
    <property type="entry name" value="PRK00015.1-3"/>
    <property type="match status" value="1"/>
</dbReference>
<dbReference type="InterPro" id="IPR024567">
    <property type="entry name" value="RNase_HII/HIII_dom"/>
</dbReference>
<keyword evidence="9 13" id="KW-0479">Metal-binding</keyword>
<dbReference type="Proteomes" id="UP001519289">
    <property type="component" value="Unassembled WGS sequence"/>
</dbReference>
<sequence length="211" mass="22963">MADLRLERVLWRHGCQVIGLDEAGRGPLAGPVVAAACILPEGAVLPGVNDSKRLTEKQREAAYAPIQEAALGWGVGIVDAARIDEINILRATFEAMAQAVEAARVMAAVRLGRVAEAALLVDGNQRLPQWTGWQRPVVGGDRKSLSIAAASILAKVTRDRLMVEYDQLYPGYGFARNKGYGSQEHLAALEQLGPCPIHRRTFIGPRQLRFF</sequence>
<evidence type="ECO:0000313" key="18">
    <source>
        <dbReference type="Proteomes" id="UP001519289"/>
    </source>
</evidence>
<feature type="domain" description="RNase H type-2" evidence="16">
    <location>
        <begin position="15"/>
        <end position="211"/>
    </location>
</feature>
<feature type="binding site" evidence="13 14">
    <location>
        <position position="122"/>
    </location>
    <ligand>
        <name>a divalent metal cation</name>
        <dbReference type="ChEBI" id="CHEBI:60240"/>
    </ligand>
</feature>
<evidence type="ECO:0000259" key="16">
    <source>
        <dbReference type="PROSITE" id="PS51975"/>
    </source>
</evidence>
<dbReference type="PROSITE" id="PS51975">
    <property type="entry name" value="RNASE_H_2"/>
    <property type="match status" value="1"/>
</dbReference>
<comment type="function">
    <text evidence="2 13 15">Endonuclease that specifically degrades the RNA of RNA-DNA hybrids.</text>
</comment>
<keyword evidence="11 13" id="KW-0378">Hydrolase</keyword>
<dbReference type="GO" id="GO:0004523">
    <property type="term" value="F:RNA-DNA hybrid ribonuclease activity"/>
    <property type="evidence" value="ECO:0007669"/>
    <property type="project" value="UniProtKB-EC"/>
</dbReference>
<dbReference type="RefSeq" id="WP_209467113.1">
    <property type="nucleotide sequence ID" value="NZ_JAGGLG010000020.1"/>
</dbReference>
<dbReference type="SUPFAM" id="SSF53098">
    <property type="entry name" value="Ribonuclease H-like"/>
    <property type="match status" value="1"/>
</dbReference>
<dbReference type="CDD" id="cd07182">
    <property type="entry name" value="RNase_HII_bacteria_HII_like"/>
    <property type="match status" value="1"/>
</dbReference>
<dbReference type="InterPro" id="IPR012337">
    <property type="entry name" value="RNaseH-like_sf"/>
</dbReference>
<dbReference type="PANTHER" id="PTHR10954:SF23">
    <property type="entry name" value="RIBONUCLEASE"/>
    <property type="match status" value="1"/>
</dbReference>
<dbReference type="InterPro" id="IPR022898">
    <property type="entry name" value="RNase_HII"/>
</dbReference>
<keyword evidence="18" id="KW-1185">Reference proteome</keyword>
<evidence type="ECO:0000256" key="13">
    <source>
        <dbReference type="HAMAP-Rule" id="MF_00052"/>
    </source>
</evidence>
<comment type="subcellular location">
    <subcellularLocation>
        <location evidence="3 13">Cytoplasm</location>
    </subcellularLocation>
</comment>
<feature type="binding site" evidence="13 14">
    <location>
        <position position="21"/>
    </location>
    <ligand>
        <name>a divalent metal cation</name>
        <dbReference type="ChEBI" id="CHEBI:60240"/>
    </ligand>
</feature>
<evidence type="ECO:0000256" key="12">
    <source>
        <dbReference type="ARBA" id="ARBA00023211"/>
    </source>
</evidence>
<protein>
    <recommendedName>
        <fullName evidence="6 13">Ribonuclease HII</fullName>
        <shortName evidence="13">RNase HII</shortName>
        <ecNumber evidence="5 13">3.1.26.4</ecNumber>
    </recommendedName>
</protein>
<evidence type="ECO:0000256" key="2">
    <source>
        <dbReference type="ARBA" id="ARBA00004065"/>
    </source>
</evidence>